<dbReference type="SUPFAM" id="SSF88659">
    <property type="entry name" value="Sigma3 and sigma4 domains of RNA polymerase sigma factors"/>
    <property type="match status" value="1"/>
</dbReference>
<organism evidence="9 10">
    <name type="scientific">Nitrolancea hollandica Lb</name>
    <dbReference type="NCBI Taxonomy" id="1129897"/>
    <lineage>
        <taxon>Bacteria</taxon>
        <taxon>Pseudomonadati</taxon>
        <taxon>Thermomicrobiota</taxon>
        <taxon>Thermomicrobia</taxon>
        <taxon>Sphaerobacterales</taxon>
        <taxon>Sphaerobacterineae</taxon>
        <taxon>Sphaerobacteraceae</taxon>
        <taxon>Nitrolancea</taxon>
    </lineage>
</organism>
<dbReference type="EMBL" id="CAGS01000094">
    <property type="protein sequence ID" value="CCF83076.1"/>
    <property type="molecule type" value="Genomic_DNA"/>
</dbReference>
<dbReference type="SUPFAM" id="SSF88946">
    <property type="entry name" value="Sigma2 domain of RNA polymerase sigma factors"/>
    <property type="match status" value="1"/>
</dbReference>
<keyword evidence="5 6" id="KW-0804">Transcription</keyword>
<dbReference type="GO" id="GO:0006352">
    <property type="term" value="P:DNA-templated transcription initiation"/>
    <property type="evidence" value="ECO:0007669"/>
    <property type="project" value="InterPro"/>
</dbReference>
<accession>I4EEG4</accession>
<feature type="domain" description="RNA polymerase sigma factor 70 region 4 type 2" evidence="8">
    <location>
        <begin position="131"/>
        <end position="182"/>
    </location>
</feature>
<dbReference type="PANTHER" id="PTHR43133:SF59">
    <property type="entry name" value="ECF RNA POLYMERASE SIGMA FACTOR SIGR"/>
    <property type="match status" value="1"/>
</dbReference>
<comment type="similarity">
    <text evidence="1 6">Belongs to the sigma-70 factor family. ECF subfamily.</text>
</comment>
<dbReference type="NCBIfam" id="TIGR02937">
    <property type="entry name" value="sigma70-ECF"/>
    <property type="match status" value="1"/>
</dbReference>
<dbReference type="InterPro" id="IPR000838">
    <property type="entry name" value="RNA_pol_sigma70_ECF_CS"/>
</dbReference>
<reference evidence="9 10" key="1">
    <citation type="journal article" date="2012" name="ISME J.">
        <title>Nitrification expanded: discovery, physiology and genomics of a nitrite-oxidizing bacterium from the phylum Chloroflexi.</title>
        <authorList>
            <person name="Sorokin D.Y."/>
            <person name="Lucker S."/>
            <person name="Vejmelkova D."/>
            <person name="Kostrikina N.A."/>
            <person name="Kleerebezem R."/>
            <person name="Rijpstra W.I."/>
            <person name="Damste J.S."/>
            <person name="Le Paslier D."/>
            <person name="Muyzer G."/>
            <person name="Wagner M."/>
            <person name="van Loosdrecht M.C."/>
            <person name="Daims H."/>
        </authorList>
    </citation>
    <scope>NUCLEOTIDE SEQUENCE [LARGE SCALE GENOMIC DNA]</scope>
    <source>
        <strain evidence="10">none</strain>
    </source>
</reference>
<evidence type="ECO:0000256" key="3">
    <source>
        <dbReference type="ARBA" id="ARBA00023082"/>
    </source>
</evidence>
<keyword evidence="2 6" id="KW-0805">Transcription regulation</keyword>
<keyword evidence="4 6" id="KW-0238">DNA-binding</keyword>
<dbReference type="CDD" id="cd06171">
    <property type="entry name" value="Sigma70_r4"/>
    <property type="match status" value="1"/>
</dbReference>
<evidence type="ECO:0000256" key="2">
    <source>
        <dbReference type="ARBA" id="ARBA00023015"/>
    </source>
</evidence>
<evidence type="ECO:0000313" key="9">
    <source>
        <dbReference type="EMBL" id="CCF83076.1"/>
    </source>
</evidence>
<protein>
    <recommendedName>
        <fullName evidence="6">RNA polymerase sigma factor</fullName>
    </recommendedName>
</protein>
<comment type="caution">
    <text evidence="9">The sequence shown here is derived from an EMBL/GenBank/DDBJ whole genome shotgun (WGS) entry which is preliminary data.</text>
</comment>
<evidence type="ECO:0000259" key="8">
    <source>
        <dbReference type="Pfam" id="PF08281"/>
    </source>
</evidence>
<keyword evidence="3 6" id="KW-0731">Sigma factor</keyword>
<dbReference type="Pfam" id="PF08281">
    <property type="entry name" value="Sigma70_r4_2"/>
    <property type="match status" value="1"/>
</dbReference>
<dbReference type="Gene3D" id="1.10.1740.10">
    <property type="match status" value="1"/>
</dbReference>
<dbReference type="AlphaFoldDB" id="I4EEG4"/>
<dbReference type="InterPro" id="IPR013249">
    <property type="entry name" value="RNA_pol_sigma70_r4_t2"/>
</dbReference>
<dbReference type="InterPro" id="IPR039425">
    <property type="entry name" value="RNA_pol_sigma-70-like"/>
</dbReference>
<evidence type="ECO:0000256" key="6">
    <source>
        <dbReference type="RuleBase" id="RU000716"/>
    </source>
</evidence>
<dbReference type="InterPro" id="IPR013324">
    <property type="entry name" value="RNA_pol_sigma_r3/r4-like"/>
</dbReference>
<evidence type="ECO:0000256" key="4">
    <source>
        <dbReference type="ARBA" id="ARBA00023125"/>
    </source>
</evidence>
<dbReference type="Pfam" id="PF04542">
    <property type="entry name" value="Sigma70_r2"/>
    <property type="match status" value="1"/>
</dbReference>
<evidence type="ECO:0000256" key="1">
    <source>
        <dbReference type="ARBA" id="ARBA00010641"/>
    </source>
</evidence>
<evidence type="ECO:0000259" key="7">
    <source>
        <dbReference type="Pfam" id="PF04542"/>
    </source>
</evidence>
<dbReference type="RefSeq" id="WP_008475813.1">
    <property type="nucleotide sequence ID" value="NZ_CAGS01000094.1"/>
</dbReference>
<feature type="domain" description="RNA polymerase sigma-70 region 2" evidence="7">
    <location>
        <begin position="24"/>
        <end position="88"/>
    </location>
</feature>
<dbReference type="InterPro" id="IPR036388">
    <property type="entry name" value="WH-like_DNA-bd_sf"/>
</dbReference>
<dbReference type="GO" id="GO:0003677">
    <property type="term" value="F:DNA binding"/>
    <property type="evidence" value="ECO:0007669"/>
    <property type="project" value="UniProtKB-KW"/>
</dbReference>
<proteinExistence type="inferred from homology"/>
<dbReference type="PROSITE" id="PS01063">
    <property type="entry name" value="SIGMA70_ECF"/>
    <property type="match status" value="1"/>
</dbReference>
<dbReference type="InterPro" id="IPR014284">
    <property type="entry name" value="RNA_pol_sigma-70_dom"/>
</dbReference>
<dbReference type="GO" id="GO:0016987">
    <property type="term" value="F:sigma factor activity"/>
    <property type="evidence" value="ECO:0007669"/>
    <property type="project" value="UniProtKB-KW"/>
</dbReference>
<dbReference type="InterPro" id="IPR013325">
    <property type="entry name" value="RNA_pol_sigma_r2"/>
</dbReference>
<dbReference type="InterPro" id="IPR007627">
    <property type="entry name" value="RNA_pol_sigma70_r2"/>
</dbReference>
<name>I4EEG4_9BACT</name>
<keyword evidence="10" id="KW-1185">Reference proteome</keyword>
<dbReference type="Gene3D" id="1.10.10.10">
    <property type="entry name" value="Winged helix-like DNA-binding domain superfamily/Winged helix DNA-binding domain"/>
    <property type="match status" value="1"/>
</dbReference>
<evidence type="ECO:0000313" key="10">
    <source>
        <dbReference type="Proteomes" id="UP000004221"/>
    </source>
</evidence>
<sequence>MSDNPNIDHPDQNSTTALQEEALSHIDALYRTAYRMSGNPADAEDLVQETYLRAFRSLHQFRAGTNLRAWLFKILTNAFINEYRKRSRQPRSTSLDDVEDYYLYTHLIDSGIQPTASRPEEEVLASITDDDVLRALESLSVEFREVVLLADVEGFSYREIAEIMDIPVGTVMSRLHRARRRLHQSLVGTPIASGRADGDGTDA</sequence>
<evidence type="ECO:0000256" key="5">
    <source>
        <dbReference type="ARBA" id="ARBA00023163"/>
    </source>
</evidence>
<dbReference type="PANTHER" id="PTHR43133">
    <property type="entry name" value="RNA POLYMERASE ECF-TYPE SIGMA FACTO"/>
    <property type="match status" value="1"/>
</dbReference>
<dbReference type="Proteomes" id="UP000004221">
    <property type="component" value="Unassembled WGS sequence"/>
</dbReference>
<gene>
    <name evidence="9" type="primary">rpoE</name>
    <name evidence="9" type="ORF">NITHO_1830008</name>
</gene>